<dbReference type="InterPro" id="IPR013022">
    <property type="entry name" value="Xyl_isomerase-like_TIM-brl"/>
</dbReference>
<gene>
    <name evidence="2" type="ORF">E6G98_02250</name>
</gene>
<evidence type="ECO:0000259" key="1">
    <source>
        <dbReference type="Pfam" id="PF01261"/>
    </source>
</evidence>
<protein>
    <submittedName>
        <fullName evidence="2">Sugar phosphate isomerase/epimerase</fullName>
    </submittedName>
</protein>
<sequence length="305" mass="33706">MKINCCWLYAISKYGYPPSIADTQRALGEMAALGFNAVELEGVREENLRAVWAARADLQMRCDDLGLRVINFCPVLPDLVSADPSRRRAALDLFRLAVEVASFFGAPMVQVNSYAPPVEFISQTPYGETLEFSRQFDVRIPDGFAWERTWATLVEATRRCTAIARDAGLLLCLEPRVGELVSNTDALLRLSQQVDDPGFGVVLDTGHLHAQKEILPLSVEKLGQRILYVHASDNDGRDNEHLAPGRGTVDWKGLFGGLRRHGFDGYVGIDIGHVPDLDAQYREGLAFVRDAIDRAEGITPRSGPP</sequence>
<dbReference type="GO" id="GO:0016853">
    <property type="term" value="F:isomerase activity"/>
    <property type="evidence" value="ECO:0007669"/>
    <property type="project" value="UniProtKB-KW"/>
</dbReference>
<reference evidence="2 3" key="1">
    <citation type="journal article" date="2019" name="Nat. Microbiol.">
        <title>Mediterranean grassland soil C-N compound turnover is dependent on rainfall and depth, and is mediated by genomically divergent microorganisms.</title>
        <authorList>
            <person name="Diamond S."/>
            <person name="Andeer P.F."/>
            <person name="Li Z."/>
            <person name="Crits-Christoph A."/>
            <person name="Burstein D."/>
            <person name="Anantharaman K."/>
            <person name="Lane K.R."/>
            <person name="Thomas B.C."/>
            <person name="Pan C."/>
            <person name="Northen T.R."/>
            <person name="Banfield J.F."/>
        </authorList>
    </citation>
    <scope>NUCLEOTIDE SEQUENCE [LARGE SCALE GENOMIC DNA]</scope>
    <source>
        <strain evidence="2">NP_1</strain>
    </source>
</reference>
<name>A0A537LXI2_9BACT</name>
<feature type="domain" description="Xylose isomerase-like TIM barrel" evidence="1">
    <location>
        <begin position="29"/>
        <end position="290"/>
    </location>
</feature>
<evidence type="ECO:0000313" key="3">
    <source>
        <dbReference type="Proteomes" id="UP000315217"/>
    </source>
</evidence>
<evidence type="ECO:0000313" key="2">
    <source>
        <dbReference type="EMBL" id="TMJ12705.1"/>
    </source>
</evidence>
<accession>A0A537LXI2</accession>
<dbReference type="SUPFAM" id="SSF51658">
    <property type="entry name" value="Xylose isomerase-like"/>
    <property type="match status" value="1"/>
</dbReference>
<organism evidence="2 3">
    <name type="scientific">Candidatus Segetimicrobium genomatis</name>
    <dbReference type="NCBI Taxonomy" id="2569760"/>
    <lineage>
        <taxon>Bacteria</taxon>
        <taxon>Bacillati</taxon>
        <taxon>Candidatus Sysuimicrobiota</taxon>
        <taxon>Candidatus Sysuimicrobiia</taxon>
        <taxon>Candidatus Sysuimicrobiales</taxon>
        <taxon>Candidatus Segetimicrobiaceae</taxon>
        <taxon>Candidatus Segetimicrobium</taxon>
    </lineage>
</organism>
<dbReference type="Proteomes" id="UP000315217">
    <property type="component" value="Unassembled WGS sequence"/>
</dbReference>
<keyword evidence="2" id="KW-0413">Isomerase</keyword>
<dbReference type="AlphaFoldDB" id="A0A537LXI2"/>
<dbReference type="InterPro" id="IPR036237">
    <property type="entry name" value="Xyl_isomerase-like_sf"/>
</dbReference>
<dbReference type="PANTHER" id="PTHR12110:SF41">
    <property type="entry name" value="INOSOSE DEHYDRATASE"/>
    <property type="match status" value="1"/>
</dbReference>
<dbReference type="EMBL" id="VBAI01000016">
    <property type="protein sequence ID" value="TMJ12705.1"/>
    <property type="molecule type" value="Genomic_DNA"/>
</dbReference>
<dbReference type="Gene3D" id="3.20.20.150">
    <property type="entry name" value="Divalent-metal-dependent TIM barrel enzymes"/>
    <property type="match status" value="1"/>
</dbReference>
<dbReference type="PANTHER" id="PTHR12110">
    <property type="entry name" value="HYDROXYPYRUVATE ISOMERASE"/>
    <property type="match status" value="1"/>
</dbReference>
<dbReference type="InterPro" id="IPR050312">
    <property type="entry name" value="IolE/XylAMocC-like"/>
</dbReference>
<proteinExistence type="predicted"/>
<comment type="caution">
    <text evidence="2">The sequence shown here is derived from an EMBL/GenBank/DDBJ whole genome shotgun (WGS) entry which is preliminary data.</text>
</comment>
<dbReference type="Pfam" id="PF01261">
    <property type="entry name" value="AP_endonuc_2"/>
    <property type="match status" value="1"/>
</dbReference>